<organism evidence="3 4">
    <name type="scientific">Coptis chinensis</name>
    <dbReference type="NCBI Taxonomy" id="261450"/>
    <lineage>
        <taxon>Eukaryota</taxon>
        <taxon>Viridiplantae</taxon>
        <taxon>Streptophyta</taxon>
        <taxon>Embryophyta</taxon>
        <taxon>Tracheophyta</taxon>
        <taxon>Spermatophyta</taxon>
        <taxon>Magnoliopsida</taxon>
        <taxon>Ranunculales</taxon>
        <taxon>Ranunculaceae</taxon>
        <taxon>Coptidoideae</taxon>
        <taxon>Coptis</taxon>
    </lineage>
</organism>
<dbReference type="Pfam" id="PF00888">
    <property type="entry name" value="Cullin"/>
    <property type="match status" value="1"/>
</dbReference>
<evidence type="ECO:0000313" key="4">
    <source>
        <dbReference type="Proteomes" id="UP000631114"/>
    </source>
</evidence>
<evidence type="ECO:0000259" key="2">
    <source>
        <dbReference type="Pfam" id="PF00888"/>
    </source>
</evidence>
<dbReference type="OrthoDB" id="1929542at2759"/>
<dbReference type="Proteomes" id="UP000631114">
    <property type="component" value="Unassembled WGS sequence"/>
</dbReference>
<keyword evidence="4" id="KW-1185">Reference proteome</keyword>
<reference evidence="3 4" key="1">
    <citation type="submission" date="2020-10" db="EMBL/GenBank/DDBJ databases">
        <title>The Coptis chinensis genome and diversification of protoberbering-type alkaloids.</title>
        <authorList>
            <person name="Wang B."/>
            <person name="Shu S."/>
            <person name="Song C."/>
            <person name="Liu Y."/>
        </authorList>
    </citation>
    <scope>NUCLEOTIDE SEQUENCE [LARGE SCALE GENOMIC DNA]</scope>
    <source>
        <strain evidence="3">HL-2020</strain>
        <tissue evidence="3">Leaf</tissue>
    </source>
</reference>
<dbReference type="InterPro" id="IPR016159">
    <property type="entry name" value="Cullin_repeat-like_dom_sf"/>
</dbReference>
<evidence type="ECO:0000256" key="1">
    <source>
        <dbReference type="ARBA" id="ARBA00006019"/>
    </source>
</evidence>
<evidence type="ECO:0000313" key="3">
    <source>
        <dbReference type="EMBL" id="KAF9591389.1"/>
    </source>
</evidence>
<feature type="domain" description="Cullin N-terminal" evidence="2">
    <location>
        <begin position="2"/>
        <end position="48"/>
    </location>
</feature>
<sequence length="122" mass="13848">MWIEEDSCPDYSSRVEECLKQEKDRVSHYLHISSEQKLLEITGQQLSSLTANKSAVDKASCYPALFLALHPGKEAFHFLEFQFKNVMFSYAACEINLLVNLRKKDDFCFCGVCWGGAVEVGN</sequence>
<accession>A0A835H1P8</accession>
<proteinExistence type="inferred from homology"/>
<comment type="similarity">
    <text evidence="1">Belongs to the cullin family.</text>
</comment>
<comment type="caution">
    <text evidence="3">The sequence shown here is derived from an EMBL/GenBank/DDBJ whole genome shotgun (WGS) entry which is preliminary data.</text>
</comment>
<name>A0A835H1P8_9MAGN</name>
<dbReference type="SUPFAM" id="SSF74788">
    <property type="entry name" value="Cullin repeat-like"/>
    <property type="match status" value="1"/>
</dbReference>
<gene>
    <name evidence="3" type="ORF">IFM89_004074</name>
</gene>
<dbReference type="InterPro" id="IPR001373">
    <property type="entry name" value="Cullin_N"/>
</dbReference>
<protein>
    <recommendedName>
        <fullName evidence="2">Cullin N-terminal domain-containing protein</fullName>
    </recommendedName>
</protein>
<dbReference type="EMBL" id="JADFTS010000008">
    <property type="protein sequence ID" value="KAF9591389.1"/>
    <property type="molecule type" value="Genomic_DNA"/>
</dbReference>
<dbReference type="Gene3D" id="1.20.1310.10">
    <property type="entry name" value="Cullin Repeats"/>
    <property type="match status" value="1"/>
</dbReference>
<dbReference type="AlphaFoldDB" id="A0A835H1P8"/>